<keyword evidence="4" id="KW-0472">Membrane</keyword>
<evidence type="ECO:0000256" key="3">
    <source>
        <dbReference type="ARBA" id="ARBA00022989"/>
    </source>
</evidence>
<dbReference type="InterPro" id="IPR028082">
    <property type="entry name" value="Peripla_BP_I"/>
</dbReference>
<comment type="caution">
    <text evidence="7">The sequence shown here is derived from an EMBL/GenBank/DDBJ whole genome shotgun (WGS) entry which is preliminary data.</text>
</comment>
<evidence type="ECO:0000256" key="1">
    <source>
        <dbReference type="ARBA" id="ARBA00004370"/>
    </source>
</evidence>
<dbReference type="Pfam" id="PF01094">
    <property type="entry name" value="ANF_receptor"/>
    <property type="match status" value="1"/>
</dbReference>
<proteinExistence type="predicted"/>
<evidence type="ECO:0000259" key="6">
    <source>
        <dbReference type="Pfam" id="PF01094"/>
    </source>
</evidence>
<organism evidence="7 8">
    <name type="scientific">Rhizoclosmatium globosum</name>
    <dbReference type="NCBI Taxonomy" id="329046"/>
    <lineage>
        <taxon>Eukaryota</taxon>
        <taxon>Fungi</taxon>
        <taxon>Fungi incertae sedis</taxon>
        <taxon>Chytridiomycota</taxon>
        <taxon>Chytridiomycota incertae sedis</taxon>
        <taxon>Chytridiomycetes</taxon>
        <taxon>Chytridiales</taxon>
        <taxon>Chytriomycetaceae</taxon>
        <taxon>Rhizoclosmatium</taxon>
    </lineage>
</organism>
<comment type="subcellular location">
    <subcellularLocation>
        <location evidence="1">Membrane</location>
    </subcellularLocation>
</comment>
<feature type="domain" description="Receptor ligand binding region" evidence="6">
    <location>
        <begin position="67"/>
        <end position="264"/>
    </location>
</feature>
<keyword evidence="5" id="KW-0732">Signal</keyword>
<evidence type="ECO:0000256" key="4">
    <source>
        <dbReference type="ARBA" id="ARBA00023136"/>
    </source>
</evidence>
<dbReference type="AlphaFoldDB" id="A0A1Y2D049"/>
<feature type="signal peptide" evidence="5">
    <location>
        <begin position="1"/>
        <end position="17"/>
    </location>
</feature>
<evidence type="ECO:0000313" key="7">
    <source>
        <dbReference type="EMBL" id="ORY52494.1"/>
    </source>
</evidence>
<keyword evidence="3" id="KW-1133">Transmembrane helix</keyword>
<evidence type="ECO:0000256" key="2">
    <source>
        <dbReference type="ARBA" id="ARBA00022692"/>
    </source>
</evidence>
<protein>
    <submittedName>
        <fullName evidence="7">Periplasmic binding protein-like I</fullName>
    </submittedName>
</protein>
<dbReference type="SUPFAM" id="SSF53822">
    <property type="entry name" value="Periplasmic binding protein-like I"/>
    <property type="match status" value="1"/>
</dbReference>
<keyword evidence="8" id="KW-1185">Reference proteome</keyword>
<dbReference type="EMBL" id="MCGO01000003">
    <property type="protein sequence ID" value="ORY52494.1"/>
    <property type="molecule type" value="Genomic_DNA"/>
</dbReference>
<evidence type="ECO:0000313" key="8">
    <source>
        <dbReference type="Proteomes" id="UP000193642"/>
    </source>
</evidence>
<name>A0A1Y2D049_9FUNG</name>
<sequence length="280" mass="31195">MLSFLLLLLWFISPSLQIGLPVAPGKGQSSVTVAIIGLYSELIYNSPSDYSQYDPFNTPSWQLYDDLAIEQAAQMINANSSILPNTTVKIKHFNFYDPRYASNIYAIQSFGYAGLVALNISQNPDNSDIVAVIGGWGGKPVRIEAGIYSHYDIPYCGIIPSDSALDNKYNYPNFFRTRWSQFGYELHVLKFLQTHNVTRIGIVTSGGTISQTLQDTFTAKGIEVTVFVIMKVINDIPSVLALLKKTDVRYIYVDFASGELTSYLYFTAYDYGLLVPSTFG</sequence>
<evidence type="ECO:0000256" key="5">
    <source>
        <dbReference type="SAM" id="SignalP"/>
    </source>
</evidence>
<gene>
    <name evidence="7" type="ORF">BCR33DRAFT_319052</name>
</gene>
<dbReference type="GO" id="GO:0016020">
    <property type="term" value="C:membrane"/>
    <property type="evidence" value="ECO:0007669"/>
    <property type="project" value="UniProtKB-SubCell"/>
</dbReference>
<dbReference type="OrthoDB" id="2156141at2759"/>
<dbReference type="Gene3D" id="3.40.50.2300">
    <property type="match status" value="2"/>
</dbReference>
<reference evidence="7 8" key="1">
    <citation type="submission" date="2016-07" db="EMBL/GenBank/DDBJ databases">
        <title>Pervasive Adenine N6-methylation of Active Genes in Fungi.</title>
        <authorList>
            <consortium name="DOE Joint Genome Institute"/>
            <person name="Mondo S.J."/>
            <person name="Dannebaum R.O."/>
            <person name="Kuo R.C."/>
            <person name="Labutti K."/>
            <person name="Haridas S."/>
            <person name="Kuo A."/>
            <person name="Salamov A."/>
            <person name="Ahrendt S.R."/>
            <person name="Lipzen A."/>
            <person name="Sullivan W."/>
            <person name="Andreopoulos W.B."/>
            <person name="Clum A."/>
            <person name="Lindquist E."/>
            <person name="Daum C."/>
            <person name="Ramamoorthy G.K."/>
            <person name="Gryganskyi A."/>
            <person name="Culley D."/>
            <person name="Magnuson J.K."/>
            <person name="James T.Y."/>
            <person name="O'Malley M.A."/>
            <person name="Stajich J.E."/>
            <person name="Spatafora J.W."/>
            <person name="Visel A."/>
            <person name="Grigoriev I.V."/>
        </authorList>
    </citation>
    <scope>NUCLEOTIDE SEQUENCE [LARGE SCALE GENOMIC DNA]</scope>
    <source>
        <strain evidence="7 8">JEL800</strain>
    </source>
</reference>
<accession>A0A1Y2D049</accession>
<dbReference type="Proteomes" id="UP000193642">
    <property type="component" value="Unassembled WGS sequence"/>
</dbReference>
<dbReference type="InterPro" id="IPR001828">
    <property type="entry name" value="ANF_lig-bd_rcpt"/>
</dbReference>
<feature type="chain" id="PRO_5013322358" evidence="5">
    <location>
        <begin position="18"/>
        <end position="280"/>
    </location>
</feature>
<keyword evidence="2" id="KW-0812">Transmembrane</keyword>